<evidence type="ECO:0000313" key="4">
    <source>
        <dbReference type="EMBL" id="BDU72173.1"/>
    </source>
</evidence>
<name>A0AA48KB50_9BACT</name>
<feature type="domain" description="Thioredoxin-like fold" evidence="3">
    <location>
        <begin position="1"/>
        <end position="75"/>
    </location>
</feature>
<dbReference type="RefSeq" id="WP_316415081.1">
    <property type="nucleotide sequence ID" value="NZ_AP027080.1"/>
</dbReference>
<evidence type="ECO:0000256" key="1">
    <source>
        <dbReference type="PIRSR" id="PIRSR037031-50"/>
    </source>
</evidence>
<feature type="disulfide bond" description="Redox-active" evidence="2">
    <location>
        <begin position="10"/>
        <end position="13"/>
    </location>
</feature>
<dbReference type="InterPro" id="IPR012336">
    <property type="entry name" value="Thioredoxin-like_fold"/>
</dbReference>
<dbReference type="SUPFAM" id="SSF52833">
    <property type="entry name" value="Thioredoxin-like"/>
    <property type="match status" value="1"/>
</dbReference>
<dbReference type="Pfam" id="PF13192">
    <property type="entry name" value="Thioredoxin_3"/>
    <property type="match status" value="1"/>
</dbReference>
<sequence length="77" mass="7922">MLIEVFGPGCAKCETLVKHAKAAVEQAGGDHQVVKVSDYAVMAARGILSTPALALDGQLKFQGKVATSAEILGLLQG</sequence>
<evidence type="ECO:0000259" key="3">
    <source>
        <dbReference type="Pfam" id="PF13192"/>
    </source>
</evidence>
<organism evidence="4 5">
    <name type="scientific">Mesoterricola silvestris</name>
    <dbReference type="NCBI Taxonomy" id="2927979"/>
    <lineage>
        <taxon>Bacteria</taxon>
        <taxon>Pseudomonadati</taxon>
        <taxon>Acidobacteriota</taxon>
        <taxon>Holophagae</taxon>
        <taxon>Holophagales</taxon>
        <taxon>Holophagaceae</taxon>
        <taxon>Mesoterricola</taxon>
    </lineage>
</organism>
<feature type="active site" description="Nucleophile" evidence="1">
    <location>
        <position position="10"/>
    </location>
</feature>
<protein>
    <submittedName>
        <fullName evidence="4">Redox-active disulfide protein 2</fullName>
    </submittedName>
</protein>
<dbReference type="Proteomes" id="UP001238179">
    <property type="component" value="Chromosome"/>
</dbReference>
<dbReference type="EMBL" id="AP027080">
    <property type="protein sequence ID" value="BDU72173.1"/>
    <property type="molecule type" value="Genomic_DNA"/>
</dbReference>
<dbReference type="PANTHER" id="PTHR36450:SF1">
    <property type="entry name" value="THIOREDOXIN"/>
    <property type="match status" value="1"/>
</dbReference>
<dbReference type="PIRSF" id="PIRSF037031">
    <property type="entry name" value="Redox_disulphide_2"/>
    <property type="match status" value="1"/>
</dbReference>
<accession>A0AA48KB50</accession>
<reference evidence="5" key="1">
    <citation type="journal article" date="2023" name="Int. J. Syst. Evol. Microbiol.">
        <title>Mesoterricola silvestris gen. nov., sp. nov., Mesoterricola sediminis sp. nov., Geothrix oryzae sp. nov., Geothrix edaphica sp. nov., Geothrix rubra sp. nov., and Geothrix limicola sp. nov., six novel members of Acidobacteriota isolated from soils.</title>
        <authorList>
            <person name="Itoh H."/>
            <person name="Sugisawa Y."/>
            <person name="Mise K."/>
            <person name="Xu Z."/>
            <person name="Kuniyasu M."/>
            <person name="Ushijima N."/>
            <person name="Kawano K."/>
            <person name="Kobayashi E."/>
            <person name="Shiratori Y."/>
            <person name="Masuda Y."/>
            <person name="Senoo K."/>
        </authorList>
    </citation>
    <scope>NUCLEOTIDE SEQUENCE [LARGE SCALE GENOMIC DNA]</scope>
    <source>
        <strain evidence="5">W79</strain>
    </source>
</reference>
<dbReference type="AlphaFoldDB" id="A0AA48KB50"/>
<dbReference type="KEGG" id="msil:METEAL_13470"/>
<evidence type="ECO:0000313" key="5">
    <source>
        <dbReference type="Proteomes" id="UP001238179"/>
    </source>
</evidence>
<dbReference type="Gene3D" id="3.40.30.10">
    <property type="entry name" value="Glutaredoxin"/>
    <property type="match status" value="1"/>
</dbReference>
<dbReference type="NCBIfam" id="TIGR00412">
    <property type="entry name" value="redox_disulf_2"/>
    <property type="match status" value="1"/>
</dbReference>
<evidence type="ECO:0000256" key="2">
    <source>
        <dbReference type="PIRSR" id="PIRSR037031-51"/>
    </source>
</evidence>
<dbReference type="PANTHER" id="PTHR36450">
    <property type="entry name" value="THIOREDOXIN"/>
    <property type="match status" value="1"/>
</dbReference>
<keyword evidence="2" id="KW-0676">Redox-active center</keyword>
<keyword evidence="2" id="KW-1015">Disulfide bond</keyword>
<feature type="active site" description="Nucleophile" evidence="1">
    <location>
        <position position="13"/>
    </location>
</feature>
<dbReference type="InterPro" id="IPR005243">
    <property type="entry name" value="THIRX-like_proc"/>
</dbReference>
<keyword evidence="5" id="KW-1185">Reference proteome</keyword>
<gene>
    <name evidence="4" type="ORF">METEAL_13470</name>
</gene>
<proteinExistence type="predicted"/>
<dbReference type="InterPro" id="IPR036249">
    <property type="entry name" value="Thioredoxin-like_sf"/>
</dbReference>